<dbReference type="HOGENOM" id="CLU_008020_3_0_1"/>
<evidence type="ECO:0000259" key="2">
    <source>
        <dbReference type="Pfam" id="PF17168"/>
    </source>
</evidence>
<dbReference type="InterPro" id="IPR008928">
    <property type="entry name" value="6-hairpin_glycosidase_sf"/>
</dbReference>
<proteinExistence type="predicted"/>
<dbReference type="EMBL" id="KN840539">
    <property type="protein sequence ID" value="KIP05603.1"/>
    <property type="molecule type" value="Genomic_DNA"/>
</dbReference>
<evidence type="ECO:0008006" key="5">
    <source>
        <dbReference type="Google" id="ProtNLM"/>
    </source>
</evidence>
<reference evidence="3 4" key="1">
    <citation type="journal article" date="2014" name="PLoS Genet.">
        <title>Analysis of the Phlebiopsis gigantea genome, transcriptome and secretome provides insight into its pioneer colonization strategies of wood.</title>
        <authorList>
            <person name="Hori C."/>
            <person name="Ishida T."/>
            <person name="Igarashi K."/>
            <person name="Samejima M."/>
            <person name="Suzuki H."/>
            <person name="Master E."/>
            <person name="Ferreira P."/>
            <person name="Ruiz-Duenas F.J."/>
            <person name="Held B."/>
            <person name="Canessa P."/>
            <person name="Larrondo L.F."/>
            <person name="Schmoll M."/>
            <person name="Druzhinina I.S."/>
            <person name="Kubicek C.P."/>
            <person name="Gaskell J.A."/>
            <person name="Kersten P."/>
            <person name="St John F."/>
            <person name="Glasner J."/>
            <person name="Sabat G."/>
            <person name="Splinter BonDurant S."/>
            <person name="Syed K."/>
            <person name="Yadav J."/>
            <person name="Mgbeahuruike A.C."/>
            <person name="Kovalchuk A."/>
            <person name="Asiegbu F.O."/>
            <person name="Lackner G."/>
            <person name="Hoffmeister D."/>
            <person name="Rencoret J."/>
            <person name="Gutierrez A."/>
            <person name="Sun H."/>
            <person name="Lindquist E."/>
            <person name="Barry K."/>
            <person name="Riley R."/>
            <person name="Grigoriev I.V."/>
            <person name="Henrissat B."/>
            <person name="Kues U."/>
            <person name="Berka R.M."/>
            <person name="Martinez A.T."/>
            <person name="Covert S.F."/>
            <person name="Blanchette R.A."/>
            <person name="Cullen D."/>
        </authorList>
    </citation>
    <scope>NUCLEOTIDE SEQUENCE [LARGE SCALE GENOMIC DNA]</scope>
    <source>
        <strain evidence="3 4">11061_1 CR5-6</strain>
    </source>
</reference>
<organism evidence="3 4">
    <name type="scientific">Phlebiopsis gigantea (strain 11061_1 CR5-6)</name>
    <name type="common">White-rot fungus</name>
    <name type="synonym">Peniophora gigantea</name>
    <dbReference type="NCBI Taxonomy" id="745531"/>
    <lineage>
        <taxon>Eukaryota</taxon>
        <taxon>Fungi</taxon>
        <taxon>Dikarya</taxon>
        <taxon>Basidiomycota</taxon>
        <taxon>Agaricomycotina</taxon>
        <taxon>Agaricomycetes</taxon>
        <taxon>Polyporales</taxon>
        <taxon>Phanerochaetaceae</taxon>
        <taxon>Phlebiopsis</taxon>
    </lineage>
</organism>
<dbReference type="OrthoDB" id="3918848at2759"/>
<feature type="domain" description="Glutaminase A N-terminal" evidence="2">
    <location>
        <begin position="2"/>
        <end position="228"/>
    </location>
</feature>
<dbReference type="GO" id="GO:0005975">
    <property type="term" value="P:carbohydrate metabolic process"/>
    <property type="evidence" value="ECO:0007669"/>
    <property type="project" value="InterPro"/>
</dbReference>
<evidence type="ECO:0000313" key="4">
    <source>
        <dbReference type="Proteomes" id="UP000053257"/>
    </source>
</evidence>
<sequence>MNITAGPIDLTVTYLSPIEPSDPVMQSLPFAYFYVTAVSNDGQSHDVQIYSDISAEWLSGDRGLSGNWVTEPTDTILYHKQFLVTPQAFTEMGNQAQDATVYLAALLDTKLTYQTDTDAHCRGNFSINGVLPNSVARGPLPINNPFTVFAISKDLGTVADTPTNPAVWAIGMLRDPVVQFSTSSGAIEQRNAYWRTEFPTDVDIVTTFLQDYPNAVQRAETLDAALERNASTVSSHYADLVALTARQTMGTTELTVGVASDGSFNLSDVKMFMKDLGGPGPTGQRVNPVEVMYSSFPFFLSLNASYGGWLLSPVLEFASSNAWGNPYAPRDIGIAYPNATGNSASHSQGVEQSGNMLIMALAYARASGDGQLLNQHYPLLKRWADYLVNNTSPVPSGQTSADGDSTVNSTNLAIKGIIAINAMAQISAALHQNSDADHYSNLATAYANTWKSLALPSGAQQILSSYGALESTFALPYNLFADKWLGTGLIDDATYNAETSGLQSLLNLNPNGLPIASDPSSDGNTAWTLFTAMIVTDSNVRNSMIDQVWNFASKNNSQTIFPTSFTLDGKGSAVNNLASAGVGGVYAP</sequence>
<dbReference type="InterPro" id="IPR012341">
    <property type="entry name" value="6hp_glycosidase-like_sf"/>
</dbReference>
<dbReference type="InterPro" id="IPR052743">
    <property type="entry name" value="Glutaminase_GtaA"/>
</dbReference>
<dbReference type="InterPro" id="IPR033433">
    <property type="entry name" value="GtaA_N"/>
</dbReference>
<dbReference type="Proteomes" id="UP000053257">
    <property type="component" value="Unassembled WGS sequence"/>
</dbReference>
<dbReference type="PANTHER" id="PTHR31987:SF14">
    <property type="entry name" value="PUTATIVE (AFU_ORTHOLOGUE AFUA_6G09910)-RELATED"/>
    <property type="match status" value="1"/>
</dbReference>
<evidence type="ECO:0000259" key="1">
    <source>
        <dbReference type="Pfam" id="PF16335"/>
    </source>
</evidence>
<dbReference type="Pfam" id="PF16335">
    <property type="entry name" value="GtaA_6_Hairpin"/>
    <property type="match status" value="1"/>
</dbReference>
<dbReference type="Pfam" id="PF17168">
    <property type="entry name" value="DUF5127"/>
    <property type="match status" value="1"/>
</dbReference>
<feature type="domain" description="Glutaminase A central" evidence="1">
    <location>
        <begin position="234"/>
        <end position="587"/>
    </location>
</feature>
<dbReference type="SUPFAM" id="SSF48208">
    <property type="entry name" value="Six-hairpin glycosidases"/>
    <property type="match status" value="1"/>
</dbReference>
<keyword evidence="4" id="KW-1185">Reference proteome</keyword>
<dbReference type="InterPro" id="IPR032514">
    <property type="entry name" value="GtaA_central"/>
</dbReference>
<gene>
    <name evidence="3" type="ORF">PHLGIDRAFT_108072</name>
</gene>
<evidence type="ECO:0000313" key="3">
    <source>
        <dbReference type="EMBL" id="KIP05603.1"/>
    </source>
</evidence>
<dbReference type="STRING" id="745531.A0A0C3PI26"/>
<protein>
    <recommendedName>
        <fullName evidence="5">DUF1793-domain-containing protein</fullName>
    </recommendedName>
</protein>
<dbReference type="Gene3D" id="1.50.10.10">
    <property type="match status" value="1"/>
</dbReference>
<feature type="non-terminal residue" evidence="3">
    <location>
        <position position="588"/>
    </location>
</feature>
<dbReference type="PANTHER" id="PTHR31987">
    <property type="entry name" value="GLUTAMINASE A-RELATED"/>
    <property type="match status" value="1"/>
</dbReference>
<dbReference type="AlphaFoldDB" id="A0A0C3PI26"/>
<dbReference type="GO" id="GO:0003824">
    <property type="term" value="F:catalytic activity"/>
    <property type="evidence" value="ECO:0007669"/>
    <property type="project" value="UniProtKB-ARBA"/>
</dbReference>
<accession>A0A0C3PI26</accession>
<name>A0A0C3PI26_PHLG1</name>